<dbReference type="UniPathway" id="UPA00988"/>
<dbReference type="EMBL" id="KL142367">
    <property type="protein sequence ID" value="KDR85043.1"/>
    <property type="molecule type" value="Genomic_DNA"/>
</dbReference>
<evidence type="ECO:0000313" key="10">
    <source>
        <dbReference type="EMBL" id="KDR85043.1"/>
    </source>
</evidence>
<keyword evidence="6" id="KW-0963">Cytoplasm</keyword>
<dbReference type="Gene3D" id="3.40.50.300">
    <property type="entry name" value="P-loop containing nucleotide triphosphate hydrolases"/>
    <property type="match status" value="1"/>
</dbReference>
<evidence type="ECO:0000256" key="1">
    <source>
        <dbReference type="ARBA" id="ARBA00004123"/>
    </source>
</evidence>
<evidence type="ECO:0000256" key="5">
    <source>
        <dbReference type="ARBA" id="ARBA00020264"/>
    </source>
</evidence>
<keyword evidence="8" id="KW-0539">Nucleus</keyword>
<dbReference type="InterPro" id="IPR027417">
    <property type="entry name" value="P-loop_NTPase"/>
</dbReference>
<dbReference type="GO" id="GO:0005634">
    <property type="term" value="C:nucleus"/>
    <property type="evidence" value="ECO:0007669"/>
    <property type="project" value="UniProtKB-SubCell"/>
</dbReference>
<dbReference type="AlphaFoldDB" id="A0A067U123"/>
<dbReference type="InterPro" id="IPR019519">
    <property type="entry name" value="Elp5"/>
</dbReference>
<comment type="subcellular location">
    <subcellularLocation>
        <location evidence="2">Cytoplasm</location>
    </subcellularLocation>
    <subcellularLocation>
        <location evidence="1">Nucleus</location>
    </subcellularLocation>
</comment>
<organism evidence="10 11">
    <name type="scientific">Galerina marginata (strain CBS 339.88)</name>
    <dbReference type="NCBI Taxonomy" id="685588"/>
    <lineage>
        <taxon>Eukaryota</taxon>
        <taxon>Fungi</taxon>
        <taxon>Dikarya</taxon>
        <taxon>Basidiomycota</taxon>
        <taxon>Agaricomycotina</taxon>
        <taxon>Agaricomycetes</taxon>
        <taxon>Agaricomycetidae</taxon>
        <taxon>Agaricales</taxon>
        <taxon>Agaricineae</taxon>
        <taxon>Strophariaceae</taxon>
        <taxon>Galerina</taxon>
    </lineage>
</organism>
<dbReference type="GO" id="GO:0005829">
    <property type="term" value="C:cytosol"/>
    <property type="evidence" value="ECO:0007669"/>
    <property type="project" value="TreeGrafter"/>
</dbReference>
<comment type="similarity">
    <text evidence="4">Belongs to the ELP5 family.</text>
</comment>
<evidence type="ECO:0000256" key="2">
    <source>
        <dbReference type="ARBA" id="ARBA00004496"/>
    </source>
</evidence>
<dbReference type="OrthoDB" id="2564232at2759"/>
<evidence type="ECO:0000256" key="6">
    <source>
        <dbReference type="ARBA" id="ARBA00022490"/>
    </source>
</evidence>
<dbReference type="GO" id="GO:0002098">
    <property type="term" value="P:tRNA wobble uridine modification"/>
    <property type="evidence" value="ECO:0007669"/>
    <property type="project" value="InterPro"/>
</dbReference>
<evidence type="ECO:0000256" key="3">
    <source>
        <dbReference type="ARBA" id="ARBA00005043"/>
    </source>
</evidence>
<name>A0A067U123_GALM3</name>
<protein>
    <recommendedName>
        <fullName evidence="5">Elongator complex protein 5</fullName>
    </recommendedName>
</protein>
<evidence type="ECO:0000256" key="9">
    <source>
        <dbReference type="SAM" id="MobiDB-lite"/>
    </source>
</evidence>
<dbReference type="Proteomes" id="UP000027222">
    <property type="component" value="Unassembled WGS sequence"/>
</dbReference>
<gene>
    <name evidence="10" type="ORF">GALMADRAFT_313922</name>
</gene>
<feature type="compositionally biased region" description="Acidic residues" evidence="9">
    <location>
        <begin position="329"/>
        <end position="345"/>
    </location>
</feature>
<dbReference type="PANTHER" id="PTHR15641:SF1">
    <property type="entry name" value="ELONGATOR COMPLEX PROTEIN 5"/>
    <property type="match status" value="1"/>
</dbReference>
<sequence>MVLLPSILNTESHRHPLLILQSSLAQTSLPIVRHILTDKSGRKETRRDLLFCLLYPPSSFIDQKSSNLLEVHDWIDHVPGYTDVDTQAELLAIVEKALQSSADPFNVIIDSVDTLLEDGASLLKTYKCLSKLYALVKKHTDARLILHSQSPSSLLPLLTQTAFSSSLSHIIVHPPVLIAHLATEFLMPPPPLSPLQKFWSVFLPVSERTHDTDRLVFGLAGEGSGIPSEFVVELVVREGTGRKRGVERVLEGWSDGPCELSALETLRHFTRKQKEQTQAAAPDPTQNLPFNLNLTSSQQESRAQVPLPYEHEGTPITRSTPSAIFYDPDSADDIDDDDPDEDLDI</sequence>
<keyword evidence="11" id="KW-1185">Reference proteome</keyword>
<dbReference type="HOGENOM" id="CLU_069162_0_0_1"/>
<evidence type="ECO:0000256" key="8">
    <source>
        <dbReference type="ARBA" id="ARBA00023242"/>
    </source>
</evidence>
<dbReference type="PANTHER" id="PTHR15641">
    <property type="entry name" value="ELONGATOR COMPLEX PROTEIN 5"/>
    <property type="match status" value="1"/>
</dbReference>
<evidence type="ECO:0000313" key="11">
    <source>
        <dbReference type="Proteomes" id="UP000027222"/>
    </source>
</evidence>
<keyword evidence="7" id="KW-0819">tRNA processing</keyword>
<evidence type="ECO:0000256" key="7">
    <source>
        <dbReference type="ARBA" id="ARBA00022694"/>
    </source>
</evidence>
<proteinExistence type="inferred from homology"/>
<feature type="compositionally biased region" description="Polar residues" evidence="9">
    <location>
        <begin position="276"/>
        <end position="302"/>
    </location>
</feature>
<dbReference type="GO" id="GO:0000049">
    <property type="term" value="F:tRNA binding"/>
    <property type="evidence" value="ECO:0007669"/>
    <property type="project" value="TreeGrafter"/>
</dbReference>
<reference evidence="11" key="1">
    <citation type="journal article" date="2014" name="Proc. Natl. Acad. Sci. U.S.A.">
        <title>Extensive sampling of basidiomycete genomes demonstrates inadequacy of the white-rot/brown-rot paradigm for wood decay fungi.</title>
        <authorList>
            <person name="Riley R."/>
            <person name="Salamov A.A."/>
            <person name="Brown D.W."/>
            <person name="Nagy L.G."/>
            <person name="Floudas D."/>
            <person name="Held B.W."/>
            <person name="Levasseur A."/>
            <person name="Lombard V."/>
            <person name="Morin E."/>
            <person name="Otillar R."/>
            <person name="Lindquist E.A."/>
            <person name="Sun H."/>
            <person name="LaButti K.M."/>
            <person name="Schmutz J."/>
            <person name="Jabbour D."/>
            <person name="Luo H."/>
            <person name="Baker S.E."/>
            <person name="Pisabarro A.G."/>
            <person name="Walton J.D."/>
            <person name="Blanchette R.A."/>
            <person name="Henrissat B."/>
            <person name="Martin F."/>
            <person name="Cullen D."/>
            <person name="Hibbett D.S."/>
            <person name="Grigoriev I.V."/>
        </authorList>
    </citation>
    <scope>NUCLEOTIDE SEQUENCE [LARGE SCALE GENOMIC DNA]</scope>
    <source>
        <strain evidence="11">CBS 339.88</strain>
    </source>
</reference>
<dbReference type="Pfam" id="PF10483">
    <property type="entry name" value="Elong_Iki1"/>
    <property type="match status" value="1"/>
</dbReference>
<feature type="region of interest" description="Disordered" evidence="9">
    <location>
        <begin position="271"/>
        <end position="345"/>
    </location>
</feature>
<accession>A0A067U123</accession>
<comment type="pathway">
    <text evidence="3">tRNA modification; 5-methoxycarbonylmethyl-2-thiouridine-tRNA biosynthesis.</text>
</comment>
<dbReference type="STRING" id="685588.A0A067U123"/>
<evidence type="ECO:0000256" key="4">
    <source>
        <dbReference type="ARBA" id="ARBA00009567"/>
    </source>
</evidence>
<dbReference type="GO" id="GO:0033588">
    <property type="term" value="C:elongator holoenzyme complex"/>
    <property type="evidence" value="ECO:0007669"/>
    <property type="project" value="InterPro"/>
</dbReference>